<evidence type="ECO:0000313" key="5">
    <source>
        <dbReference type="EMBL" id="RFU73021.1"/>
    </source>
</evidence>
<protein>
    <recommendedName>
        <fullName evidence="3">Putative gamma-glutamylcyclotransferase</fullName>
    </recommendedName>
</protein>
<dbReference type="GO" id="GO:0016740">
    <property type="term" value="F:transferase activity"/>
    <property type="evidence" value="ECO:0007669"/>
    <property type="project" value="UniProtKB-KW"/>
</dbReference>
<evidence type="ECO:0000256" key="2">
    <source>
        <dbReference type="ARBA" id="ARBA00022679"/>
    </source>
</evidence>
<dbReference type="AlphaFoldDB" id="A0A395NAV4"/>
<dbReference type="PANTHER" id="PTHR31544">
    <property type="entry name" value="AIG2-LIKE PROTEIN D"/>
    <property type="match status" value="1"/>
</dbReference>
<dbReference type="SUPFAM" id="SSF110857">
    <property type="entry name" value="Gamma-glutamyl cyclotransferase-like"/>
    <property type="match status" value="1"/>
</dbReference>
<dbReference type="Pfam" id="PF06094">
    <property type="entry name" value="GGACT"/>
    <property type="match status" value="1"/>
</dbReference>
<evidence type="ECO:0000313" key="6">
    <source>
        <dbReference type="Proteomes" id="UP000266272"/>
    </source>
</evidence>
<name>A0A395NAV4_TRIAR</name>
<sequence length="353" mass="39682">MDLLAACEDLAANTAVFDAVDDSDRSRWQALFGLSSSEAIKAIQEWRADFTRLTIPQEAWLLIKEAKMSEGFNKEPYEYSLSKAQTIQKRSAQERLPISDNSSTSNNEEAKFLVKMDCHTSADSVELSLCLPKKPNILSGIDDDGNTTRFCLLSNSEKTEFLGRLSKAHLLYQPTLIRVSIASKSLSPTSLYPTLGIDTTLPQFRLDNYQPGTDSSRISSLPLSLVRPAQDEYPVWYFFYGTLTDANVLSRAIGVSEKEDSIKYKRARIRRGRLFTLGRKYLALVDADEHSIVDGWAYLVKSQSEEDSLRVYETGKYEVVRCTIEFANENGGVIHGLTFRLAGLCVHMACQRR</sequence>
<dbReference type="Proteomes" id="UP000266272">
    <property type="component" value="Unassembled WGS sequence"/>
</dbReference>
<keyword evidence="2" id="KW-0808">Transferase</keyword>
<dbReference type="OrthoDB" id="3262926at2759"/>
<gene>
    <name evidence="5" type="ORF">TARUN_9230</name>
</gene>
<dbReference type="STRING" id="490622.A0A395NAV4"/>
<dbReference type="InterPro" id="IPR045038">
    <property type="entry name" value="AIG2-like"/>
</dbReference>
<dbReference type="EMBL" id="PXOA01000720">
    <property type="protein sequence ID" value="RFU73021.1"/>
    <property type="molecule type" value="Genomic_DNA"/>
</dbReference>
<evidence type="ECO:0000259" key="4">
    <source>
        <dbReference type="Pfam" id="PF06094"/>
    </source>
</evidence>
<reference evidence="5 6" key="1">
    <citation type="journal article" date="2018" name="PLoS Pathog.">
        <title>Evolution of structural diversity of trichothecenes, a family of toxins produced by plant pathogenic and entomopathogenic fungi.</title>
        <authorList>
            <person name="Proctor R.H."/>
            <person name="McCormick S.P."/>
            <person name="Kim H.S."/>
            <person name="Cardoza R.E."/>
            <person name="Stanley A.M."/>
            <person name="Lindo L."/>
            <person name="Kelly A."/>
            <person name="Brown D.W."/>
            <person name="Lee T."/>
            <person name="Vaughan M.M."/>
            <person name="Alexander N.J."/>
            <person name="Busman M."/>
            <person name="Gutierrez S."/>
        </authorList>
    </citation>
    <scope>NUCLEOTIDE SEQUENCE [LARGE SCALE GENOMIC DNA]</scope>
    <source>
        <strain evidence="5 6">IBT 40837</strain>
    </source>
</reference>
<dbReference type="InterPro" id="IPR013024">
    <property type="entry name" value="GGCT-like"/>
</dbReference>
<evidence type="ECO:0000256" key="1">
    <source>
        <dbReference type="ARBA" id="ARBA00008861"/>
    </source>
</evidence>
<comment type="caution">
    <text evidence="5">The sequence shown here is derived from an EMBL/GenBank/DDBJ whole genome shotgun (WGS) entry which is preliminary data.</text>
</comment>
<feature type="domain" description="Gamma-glutamylcyclotransferase AIG2-like" evidence="4">
    <location>
        <begin position="237"/>
        <end position="338"/>
    </location>
</feature>
<dbReference type="Gene3D" id="3.10.490.10">
    <property type="entry name" value="Gamma-glutamyl cyclotransferase-like"/>
    <property type="match status" value="1"/>
</dbReference>
<dbReference type="InterPro" id="IPR036568">
    <property type="entry name" value="GGCT-like_sf"/>
</dbReference>
<dbReference type="CDD" id="cd06661">
    <property type="entry name" value="GGCT_like"/>
    <property type="match status" value="1"/>
</dbReference>
<dbReference type="PANTHER" id="PTHR31544:SF4">
    <property type="entry name" value="GAMMA-GLUTAMYLCYCLOTRANSFERASE-RELATED"/>
    <property type="match status" value="1"/>
</dbReference>
<evidence type="ECO:0000256" key="3">
    <source>
        <dbReference type="ARBA" id="ARBA00030602"/>
    </source>
</evidence>
<comment type="similarity">
    <text evidence="1">Belongs to the gamma-glutamylcyclotransferase family.</text>
</comment>
<organism evidence="5 6">
    <name type="scientific">Trichoderma arundinaceum</name>
    <dbReference type="NCBI Taxonomy" id="490622"/>
    <lineage>
        <taxon>Eukaryota</taxon>
        <taxon>Fungi</taxon>
        <taxon>Dikarya</taxon>
        <taxon>Ascomycota</taxon>
        <taxon>Pezizomycotina</taxon>
        <taxon>Sordariomycetes</taxon>
        <taxon>Hypocreomycetidae</taxon>
        <taxon>Hypocreales</taxon>
        <taxon>Hypocreaceae</taxon>
        <taxon>Trichoderma</taxon>
    </lineage>
</organism>
<accession>A0A395NAV4</accession>
<keyword evidence="6" id="KW-1185">Reference proteome</keyword>
<dbReference type="InterPro" id="IPR009288">
    <property type="entry name" value="AIG2-like_dom"/>
</dbReference>
<proteinExistence type="inferred from homology"/>